<dbReference type="EMBL" id="KN880591">
    <property type="protein sequence ID" value="KIY65404.1"/>
    <property type="molecule type" value="Genomic_DNA"/>
</dbReference>
<protein>
    <submittedName>
        <fullName evidence="1">Uncharacterized protein</fullName>
    </submittedName>
</protein>
<evidence type="ECO:0000313" key="1">
    <source>
        <dbReference type="EMBL" id="KIY65404.1"/>
    </source>
</evidence>
<dbReference type="STRING" id="1314674.A0A0D7B5D8"/>
<dbReference type="AlphaFoldDB" id="A0A0D7B5D8"/>
<sequence>MDSYPTYEEFPATGPEPGRVSGLLLTNEPPSATERDQLLSITRTAPRILDDLDHKIAYLQTQRDQIASYHRNARTILHPIRLVPDDVLYRIFAFIRDASLRLDPRPYTANPSEGLWPASQVCQQWRTLIIQTPRFWSFIRVNLDPHSQRHTSRISFLLSLVLGRARGQDLEVELEGTEDFIDSSMESVFYTLLSTASQWTSLNHIPTTLGDQRRH</sequence>
<keyword evidence="2" id="KW-1185">Reference proteome</keyword>
<organism evidence="1 2">
    <name type="scientific">Cylindrobasidium torrendii FP15055 ss-10</name>
    <dbReference type="NCBI Taxonomy" id="1314674"/>
    <lineage>
        <taxon>Eukaryota</taxon>
        <taxon>Fungi</taxon>
        <taxon>Dikarya</taxon>
        <taxon>Basidiomycota</taxon>
        <taxon>Agaricomycotina</taxon>
        <taxon>Agaricomycetes</taxon>
        <taxon>Agaricomycetidae</taxon>
        <taxon>Agaricales</taxon>
        <taxon>Marasmiineae</taxon>
        <taxon>Physalacriaceae</taxon>
        <taxon>Cylindrobasidium</taxon>
    </lineage>
</organism>
<dbReference type="OrthoDB" id="2878720at2759"/>
<gene>
    <name evidence="1" type="ORF">CYLTODRAFT_65539</name>
</gene>
<dbReference type="Proteomes" id="UP000054007">
    <property type="component" value="Unassembled WGS sequence"/>
</dbReference>
<name>A0A0D7B5D8_9AGAR</name>
<evidence type="ECO:0000313" key="2">
    <source>
        <dbReference type="Proteomes" id="UP000054007"/>
    </source>
</evidence>
<reference evidence="1 2" key="1">
    <citation type="journal article" date="2015" name="Fungal Genet. Biol.">
        <title>Evolution of novel wood decay mechanisms in Agaricales revealed by the genome sequences of Fistulina hepatica and Cylindrobasidium torrendii.</title>
        <authorList>
            <person name="Floudas D."/>
            <person name="Held B.W."/>
            <person name="Riley R."/>
            <person name="Nagy L.G."/>
            <person name="Koehler G."/>
            <person name="Ransdell A.S."/>
            <person name="Younus H."/>
            <person name="Chow J."/>
            <person name="Chiniquy J."/>
            <person name="Lipzen A."/>
            <person name="Tritt A."/>
            <person name="Sun H."/>
            <person name="Haridas S."/>
            <person name="LaButti K."/>
            <person name="Ohm R.A."/>
            <person name="Kues U."/>
            <person name="Blanchette R.A."/>
            <person name="Grigoriev I.V."/>
            <person name="Minto R.E."/>
            <person name="Hibbett D.S."/>
        </authorList>
    </citation>
    <scope>NUCLEOTIDE SEQUENCE [LARGE SCALE GENOMIC DNA]</scope>
    <source>
        <strain evidence="1 2">FP15055 ss-10</strain>
    </source>
</reference>
<accession>A0A0D7B5D8</accession>
<dbReference type="Gene3D" id="1.20.1280.50">
    <property type="match status" value="1"/>
</dbReference>
<proteinExistence type="predicted"/>